<reference evidence="1" key="1">
    <citation type="submission" date="2018-01" db="EMBL/GenBank/DDBJ databases">
        <authorList>
            <person name="Regsiter A."/>
            <person name="William W."/>
        </authorList>
    </citation>
    <scope>NUCLEOTIDE SEQUENCE</scope>
    <source>
        <strain evidence="1">TRIP AH-1</strain>
    </source>
</reference>
<dbReference type="AlphaFoldDB" id="A0A445MV90"/>
<sequence length="81" mass="9114">MPLCDQISVLGILKIEHTDILSKVILNLYESPENSYIQINDMILVAKDKIVGKPTGSAIQSARSKSLRAYELKRDIKNKDK</sequence>
<dbReference type="EMBL" id="OJIN01000095">
    <property type="protein sequence ID" value="SPD73396.1"/>
    <property type="molecule type" value="Genomic_DNA"/>
</dbReference>
<name>A0A445MV90_9BACT</name>
<evidence type="ECO:0000313" key="1">
    <source>
        <dbReference type="EMBL" id="SPD73396.1"/>
    </source>
</evidence>
<proteinExistence type="predicted"/>
<protein>
    <submittedName>
        <fullName evidence="1">Uncharacterized protein</fullName>
    </submittedName>
</protein>
<organism evidence="1">
    <name type="scientific">uncultured Desulfobacterium sp</name>
    <dbReference type="NCBI Taxonomy" id="201089"/>
    <lineage>
        <taxon>Bacteria</taxon>
        <taxon>Pseudomonadati</taxon>
        <taxon>Thermodesulfobacteriota</taxon>
        <taxon>Desulfobacteria</taxon>
        <taxon>Desulfobacterales</taxon>
        <taxon>Desulfobacteriaceae</taxon>
        <taxon>Desulfobacterium</taxon>
        <taxon>environmental samples</taxon>
    </lineage>
</organism>
<accession>A0A445MV90</accession>
<gene>
    <name evidence="1" type="ORF">PITCH_A1840002</name>
</gene>